<organism evidence="2 3">
    <name type="scientific">Enterovirga rhinocerotis</name>
    <dbReference type="NCBI Taxonomy" id="1339210"/>
    <lineage>
        <taxon>Bacteria</taxon>
        <taxon>Pseudomonadati</taxon>
        <taxon>Pseudomonadota</taxon>
        <taxon>Alphaproteobacteria</taxon>
        <taxon>Hyphomicrobiales</taxon>
        <taxon>Methylobacteriaceae</taxon>
        <taxon>Enterovirga</taxon>
    </lineage>
</organism>
<evidence type="ECO:0000313" key="2">
    <source>
        <dbReference type="EMBL" id="TDR85310.1"/>
    </source>
</evidence>
<sequence>MSGVQLWGGLECTITRIGDDYRDQFAETGHHGRIGDLDLVAGLGIKTLRYPVLWEATSPDIAAGRDWAWHDDRLARLRELGIDPIVGLLHHGSGLRDTDLLDPRFPKRFAEHARKVARRYPWVNRFTPVNEPLTTARFSALYGHWYPHRRSYPDFLRALVNQCSATVLAMKAIRQTNPRAELIQTEDIGRVFSTGELAYQASHENERRWLSLDLLCGRVDPVHPFWPILRDHGISEDELRTFLTVRSPDMIGINHYLTSERYLDGDVGRYPPAFHGGNGRELYADVEAVRIGHLDSEVGPLARIREVAARYGGPLALTEVHHGCSRDEQLRWLHMAWSAGLAAREEGFDFRAVTLWSMFGAYDWNSLLTRKEHLYEAGAFDVRGKKPRPTALAHAARFLAETGRFDHPVLATPGWWRRDGRFYEPEASAPEITRGSEATILLVGSDDRFAAECLRIARHRGLEIQRVPGRHDGAIVRFAEHAPWAVLDASDFACPGPTVSEDLTSWPAFAARNGLPFCLLSRSDVFDARPGRAASEDGLPSPGSVWGHRQAAREEAVTAQHAGALVVRAGMLFGPGSDYPMRGNIVEPASRPIESQSIDGRFSYVPDLIHVVFDLLLDEERGVWHLVNGDPHGTGNPSRATPFLAANRGVIMPSLESALAREAGRLEAARSVALEAAE</sequence>
<dbReference type="InterPro" id="IPR029903">
    <property type="entry name" value="RmlD-like-bd"/>
</dbReference>
<dbReference type="Pfam" id="PF04321">
    <property type="entry name" value="RmlD_sub_bind"/>
    <property type="match status" value="1"/>
</dbReference>
<feature type="domain" description="RmlD-like substrate binding" evidence="1">
    <location>
        <begin position="509"/>
        <end position="628"/>
    </location>
</feature>
<dbReference type="InterPro" id="IPR036291">
    <property type="entry name" value="NAD(P)-bd_dom_sf"/>
</dbReference>
<name>A0A4R7BIZ2_9HYPH</name>
<dbReference type="OrthoDB" id="9803892at2"/>
<dbReference type="Gene3D" id="3.20.20.80">
    <property type="entry name" value="Glycosidases"/>
    <property type="match status" value="1"/>
</dbReference>
<gene>
    <name evidence="2" type="ORF">EV668_4865</name>
</gene>
<dbReference type="GO" id="GO:0004553">
    <property type="term" value="F:hydrolase activity, hydrolyzing O-glycosyl compounds"/>
    <property type="evidence" value="ECO:0007669"/>
    <property type="project" value="InterPro"/>
</dbReference>
<comment type="caution">
    <text evidence="2">The sequence shown here is derived from an EMBL/GenBank/DDBJ whole genome shotgun (WGS) entry which is preliminary data.</text>
</comment>
<protein>
    <submittedName>
        <fullName evidence="2">dTDP-4-dehydrorhamnose reductase</fullName>
    </submittedName>
</protein>
<evidence type="ECO:0000259" key="1">
    <source>
        <dbReference type="Pfam" id="PF04321"/>
    </source>
</evidence>
<dbReference type="Gene3D" id="3.40.50.720">
    <property type="entry name" value="NAD(P)-binding Rossmann-like Domain"/>
    <property type="match status" value="1"/>
</dbReference>
<proteinExistence type="predicted"/>
<evidence type="ECO:0000313" key="3">
    <source>
        <dbReference type="Proteomes" id="UP000295122"/>
    </source>
</evidence>
<accession>A0A4R7BIZ2</accession>
<dbReference type="SUPFAM" id="SSF51735">
    <property type="entry name" value="NAD(P)-binding Rossmann-fold domains"/>
    <property type="match status" value="1"/>
</dbReference>
<dbReference type="RefSeq" id="WP_133775020.1">
    <property type="nucleotide sequence ID" value="NZ_SNZR01000018.1"/>
</dbReference>
<dbReference type="SUPFAM" id="SSF51445">
    <property type="entry name" value="(Trans)glycosidases"/>
    <property type="match status" value="1"/>
</dbReference>
<reference evidence="2 3" key="1">
    <citation type="submission" date="2019-03" db="EMBL/GenBank/DDBJ databases">
        <title>Genomic Encyclopedia of Type Strains, Phase IV (KMG-IV): sequencing the most valuable type-strain genomes for metagenomic binning, comparative biology and taxonomic classification.</title>
        <authorList>
            <person name="Goeker M."/>
        </authorList>
    </citation>
    <scope>NUCLEOTIDE SEQUENCE [LARGE SCALE GENOMIC DNA]</scope>
    <source>
        <strain evidence="2 3">DSM 25903</strain>
    </source>
</reference>
<dbReference type="EMBL" id="SNZR01000018">
    <property type="protein sequence ID" value="TDR85310.1"/>
    <property type="molecule type" value="Genomic_DNA"/>
</dbReference>
<dbReference type="Proteomes" id="UP000295122">
    <property type="component" value="Unassembled WGS sequence"/>
</dbReference>
<keyword evidence="3" id="KW-1185">Reference proteome</keyword>
<dbReference type="AlphaFoldDB" id="A0A4R7BIZ2"/>
<dbReference type="InterPro" id="IPR017853">
    <property type="entry name" value="GH"/>
</dbReference>
<dbReference type="GO" id="GO:0005975">
    <property type="term" value="P:carbohydrate metabolic process"/>
    <property type="evidence" value="ECO:0007669"/>
    <property type="project" value="InterPro"/>
</dbReference>